<keyword evidence="1" id="KW-0812">Transmembrane</keyword>
<feature type="transmembrane region" description="Helical" evidence="1">
    <location>
        <begin position="117"/>
        <end position="134"/>
    </location>
</feature>
<feature type="transmembrane region" description="Helical" evidence="1">
    <location>
        <begin position="167"/>
        <end position="184"/>
    </location>
</feature>
<feature type="transmembrane region" description="Helical" evidence="1">
    <location>
        <begin position="90"/>
        <end position="108"/>
    </location>
</feature>
<dbReference type="InterPro" id="IPR049823">
    <property type="entry name" value="XrtH_assoc"/>
</dbReference>
<sequence>MKSPIKELLVSSVLYLPLCFFIWFTAATLLVLPVHYLAEWILTSWQPDLFNGINQNRYLLNVETLIFPQQQFSGQAGKLAVLDVTVNPMIYGYGLAVFSGLTISVPVLSHAKKITQIFMAYGVVCLVQTNGVFWETCKSLLFSGGDAFEAINATGISHNLVAAMYQMNYLILTPVVPIVLWIILNHKFIETLIGWRQTENISAQNDD</sequence>
<name>A0A917CLX5_9GAMM</name>
<accession>A0A917CLX5</accession>
<dbReference type="NCBIfam" id="NF041730">
    <property type="entry name" value="XrtH_assoc"/>
    <property type="match status" value="1"/>
</dbReference>
<dbReference type="AlphaFoldDB" id="A0A917CLX5"/>
<dbReference type="Proteomes" id="UP000605253">
    <property type="component" value="Unassembled WGS sequence"/>
</dbReference>
<organism evidence="2 3">
    <name type="scientific">Marinicella pacifica</name>
    <dbReference type="NCBI Taxonomy" id="1171543"/>
    <lineage>
        <taxon>Bacteria</taxon>
        <taxon>Pseudomonadati</taxon>
        <taxon>Pseudomonadota</taxon>
        <taxon>Gammaproteobacteria</taxon>
        <taxon>Lysobacterales</taxon>
        <taxon>Marinicellaceae</taxon>
        <taxon>Marinicella</taxon>
    </lineage>
</organism>
<proteinExistence type="predicted"/>
<reference evidence="2" key="1">
    <citation type="journal article" date="2014" name="Int. J. Syst. Evol. Microbiol.">
        <title>Complete genome sequence of Corynebacterium casei LMG S-19264T (=DSM 44701T), isolated from a smear-ripened cheese.</title>
        <authorList>
            <consortium name="US DOE Joint Genome Institute (JGI-PGF)"/>
            <person name="Walter F."/>
            <person name="Albersmeier A."/>
            <person name="Kalinowski J."/>
            <person name="Ruckert C."/>
        </authorList>
    </citation>
    <scope>NUCLEOTIDE SEQUENCE</scope>
    <source>
        <strain evidence="2">CGMCC 1.12181</strain>
    </source>
</reference>
<feature type="transmembrane region" description="Helical" evidence="1">
    <location>
        <begin position="12"/>
        <end position="38"/>
    </location>
</feature>
<gene>
    <name evidence="2" type="ORF">GCM10011365_11830</name>
</gene>
<dbReference type="EMBL" id="BMEO01000004">
    <property type="protein sequence ID" value="GGF92262.1"/>
    <property type="molecule type" value="Genomic_DNA"/>
</dbReference>
<keyword evidence="1" id="KW-0472">Membrane</keyword>
<evidence type="ECO:0000313" key="3">
    <source>
        <dbReference type="Proteomes" id="UP000605253"/>
    </source>
</evidence>
<dbReference type="RefSeq" id="WP_188364785.1">
    <property type="nucleotide sequence ID" value="NZ_BAABJF010000015.1"/>
</dbReference>
<reference evidence="2" key="2">
    <citation type="submission" date="2020-09" db="EMBL/GenBank/DDBJ databases">
        <authorList>
            <person name="Sun Q."/>
            <person name="Zhou Y."/>
        </authorList>
    </citation>
    <scope>NUCLEOTIDE SEQUENCE</scope>
    <source>
        <strain evidence="2">CGMCC 1.12181</strain>
    </source>
</reference>
<keyword evidence="1" id="KW-1133">Transmembrane helix</keyword>
<keyword evidence="3" id="KW-1185">Reference proteome</keyword>
<comment type="caution">
    <text evidence="2">The sequence shown here is derived from an EMBL/GenBank/DDBJ whole genome shotgun (WGS) entry which is preliminary data.</text>
</comment>
<evidence type="ECO:0000256" key="1">
    <source>
        <dbReference type="SAM" id="Phobius"/>
    </source>
</evidence>
<protein>
    <submittedName>
        <fullName evidence="2">Uncharacterized protein</fullName>
    </submittedName>
</protein>
<evidence type="ECO:0000313" key="2">
    <source>
        <dbReference type="EMBL" id="GGF92262.1"/>
    </source>
</evidence>